<feature type="transmembrane region" description="Helical" evidence="6">
    <location>
        <begin position="330"/>
        <end position="349"/>
    </location>
</feature>
<feature type="transmembrane region" description="Helical" evidence="6">
    <location>
        <begin position="69"/>
        <end position="87"/>
    </location>
</feature>
<feature type="transmembrane region" description="Helical" evidence="6">
    <location>
        <begin position="389"/>
        <end position="410"/>
    </location>
</feature>
<feature type="transmembrane region" description="Helical" evidence="6">
    <location>
        <begin position="158"/>
        <end position="179"/>
    </location>
</feature>
<evidence type="ECO:0000256" key="4">
    <source>
        <dbReference type="ARBA" id="ARBA00022989"/>
    </source>
</evidence>
<keyword evidence="3 6" id="KW-0812">Transmembrane</keyword>
<organism evidence="8 9">
    <name type="scientific">Gomphillus americanus</name>
    <dbReference type="NCBI Taxonomy" id="1940652"/>
    <lineage>
        <taxon>Eukaryota</taxon>
        <taxon>Fungi</taxon>
        <taxon>Dikarya</taxon>
        <taxon>Ascomycota</taxon>
        <taxon>Pezizomycotina</taxon>
        <taxon>Lecanoromycetes</taxon>
        <taxon>OSLEUM clade</taxon>
        <taxon>Ostropomycetidae</taxon>
        <taxon>Ostropales</taxon>
        <taxon>Graphidaceae</taxon>
        <taxon>Gomphilloideae</taxon>
        <taxon>Gomphillus</taxon>
    </lineage>
</organism>
<comment type="caution">
    <text evidence="8">The sequence shown here is derived from an EMBL/GenBank/DDBJ whole genome shotgun (WGS) entry which is preliminary data.</text>
</comment>
<evidence type="ECO:0000256" key="6">
    <source>
        <dbReference type="SAM" id="Phobius"/>
    </source>
</evidence>
<evidence type="ECO:0000259" key="7">
    <source>
        <dbReference type="PROSITE" id="PS50850"/>
    </source>
</evidence>
<feature type="transmembrane region" description="Helical" evidence="6">
    <location>
        <begin position="422"/>
        <end position="445"/>
    </location>
</feature>
<dbReference type="PANTHER" id="PTHR43791">
    <property type="entry name" value="PERMEASE-RELATED"/>
    <property type="match status" value="1"/>
</dbReference>
<feature type="transmembrane region" description="Helical" evidence="6">
    <location>
        <begin position="191"/>
        <end position="213"/>
    </location>
</feature>
<gene>
    <name evidence="8" type="ORF">GOMPHAMPRED_002220</name>
</gene>
<reference evidence="8" key="1">
    <citation type="submission" date="2021-03" db="EMBL/GenBank/DDBJ databases">
        <authorList>
            <person name="Tagirdzhanova G."/>
        </authorList>
    </citation>
    <scope>NUCLEOTIDE SEQUENCE</scope>
</reference>
<dbReference type="SUPFAM" id="SSF103473">
    <property type="entry name" value="MFS general substrate transporter"/>
    <property type="match status" value="1"/>
</dbReference>
<dbReference type="GO" id="GO:0016020">
    <property type="term" value="C:membrane"/>
    <property type="evidence" value="ECO:0007669"/>
    <property type="project" value="UniProtKB-SubCell"/>
</dbReference>
<comment type="subcellular location">
    <subcellularLocation>
        <location evidence="1">Membrane</location>
        <topology evidence="1">Multi-pass membrane protein</topology>
    </subcellularLocation>
</comment>
<keyword evidence="9" id="KW-1185">Reference proteome</keyword>
<keyword evidence="5 6" id="KW-0472">Membrane</keyword>
<protein>
    <recommendedName>
        <fullName evidence="7">Major facilitator superfamily (MFS) profile domain-containing protein</fullName>
    </recommendedName>
</protein>
<dbReference type="Proteomes" id="UP000664169">
    <property type="component" value="Unassembled WGS sequence"/>
</dbReference>
<dbReference type="InterPro" id="IPR036259">
    <property type="entry name" value="MFS_trans_sf"/>
</dbReference>
<evidence type="ECO:0000256" key="2">
    <source>
        <dbReference type="ARBA" id="ARBA00022448"/>
    </source>
</evidence>
<dbReference type="AlphaFoldDB" id="A0A8H3F801"/>
<evidence type="ECO:0000313" key="9">
    <source>
        <dbReference type="Proteomes" id="UP000664169"/>
    </source>
</evidence>
<feature type="transmembrane region" description="Helical" evidence="6">
    <location>
        <begin position="355"/>
        <end position="377"/>
    </location>
</feature>
<dbReference type="GO" id="GO:0022857">
    <property type="term" value="F:transmembrane transporter activity"/>
    <property type="evidence" value="ECO:0007669"/>
    <property type="project" value="InterPro"/>
</dbReference>
<feature type="transmembrane region" description="Helical" evidence="6">
    <location>
        <begin position="31"/>
        <end position="49"/>
    </location>
</feature>
<evidence type="ECO:0000256" key="3">
    <source>
        <dbReference type="ARBA" id="ARBA00022692"/>
    </source>
</evidence>
<keyword evidence="4 6" id="KW-1133">Transmembrane helix</keyword>
<evidence type="ECO:0000256" key="5">
    <source>
        <dbReference type="ARBA" id="ARBA00023136"/>
    </source>
</evidence>
<dbReference type="InterPro" id="IPR011701">
    <property type="entry name" value="MFS"/>
</dbReference>
<feature type="transmembrane region" description="Helical" evidence="6">
    <location>
        <begin position="265"/>
        <end position="289"/>
    </location>
</feature>
<evidence type="ECO:0000313" key="8">
    <source>
        <dbReference type="EMBL" id="CAF9921071.1"/>
    </source>
</evidence>
<name>A0A8H3F801_9LECA</name>
<dbReference type="Pfam" id="PF07690">
    <property type="entry name" value="MFS_1"/>
    <property type="match status" value="1"/>
</dbReference>
<feature type="transmembrane region" description="Helical" evidence="6">
    <location>
        <begin position="124"/>
        <end position="146"/>
    </location>
</feature>
<dbReference type="PROSITE" id="PS50850">
    <property type="entry name" value="MFS"/>
    <property type="match status" value="1"/>
</dbReference>
<dbReference type="InterPro" id="IPR020846">
    <property type="entry name" value="MFS_dom"/>
</dbReference>
<keyword evidence="2" id="KW-0813">Transport</keyword>
<feature type="domain" description="Major facilitator superfamily (MFS) profile" evidence="7">
    <location>
        <begin position="31"/>
        <end position="449"/>
    </location>
</feature>
<dbReference type="EMBL" id="CAJPDQ010000016">
    <property type="protein sequence ID" value="CAF9921071.1"/>
    <property type="molecule type" value="Genomic_DNA"/>
</dbReference>
<accession>A0A8H3F801</accession>
<dbReference type="OrthoDB" id="3639251at2759"/>
<feature type="transmembrane region" description="Helical" evidence="6">
    <location>
        <begin position="301"/>
        <end position="318"/>
    </location>
</feature>
<sequence>MDTYDDSSALNPTPKSYDADKHLRRKIDWRLCTIAGVLCSLNLLDSSIISSASVTSMLSDLGLDVDNRFSVSIFIFTIASVCFQLPSTIAVRVIGPRRYFSGVCLLFGLLTLCTAFVTSWRQMIALRVLLGMTMSGIYPGLTLLISSWYTRQEQQLRFAFLQTGEVFVLATGGIVNFGLNHLDHAAGLRGWQWMFLVQGLITIVFGFITYFWMVDFPEHSQSSFRFLTPEETDRAVARIQEDRGDVVAVPLRWSVILAQLKDLKIYGFGIMFFLQNIVSTALSYFLPIILQGGMGFNSDQAILLSQPPYYYAAIPAIITSRLGDKYRLRGPIITVNCICLIVGFAMLGFPSQVAVRYIGVFLATGAYVSNWAALSSYQANNITGQWKRTVTAATVTAFNGLGGVAGSFIVRQVEAPQYLTAIWVSIGSQIVVICLVGIFSVHFYLANSKQKKGTKIIENTVSRSFALCPASLPDEKEKLQGGKQIHDG</sequence>
<proteinExistence type="predicted"/>
<dbReference type="Gene3D" id="1.20.1250.20">
    <property type="entry name" value="MFS general substrate transporter like domains"/>
    <property type="match status" value="2"/>
</dbReference>
<evidence type="ECO:0000256" key="1">
    <source>
        <dbReference type="ARBA" id="ARBA00004141"/>
    </source>
</evidence>
<dbReference type="PANTHER" id="PTHR43791:SF58">
    <property type="entry name" value="TRANSPORTER, PUTATIVE (AFU_ORTHOLOGUE AFUA_8G04470)-RELATED"/>
    <property type="match status" value="1"/>
</dbReference>
<feature type="transmembrane region" description="Helical" evidence="6">
    <location>
        <begin position="99"/>
        <end position="118"/>
    </location>
</feature>